<dbReference type="Proteomes" id="UP000182661">
    <property type="component" value="Unassembled WGS sequence"/>
</dbReference>
<dbReference type="InterPro" id="IPR052155">
    <property type="entry name" value="Biofilm_reg_signaling"/>
</dbReference>
<keyword evidence="5" id="KW-1185">Reference proteome</keyword>
<dbReference type="OrthoDB" id="9814202at2"/>
<dbReference type="EMBL" id="LSRP01000111">
    <property type="protein sequence ID" value="OJF92832.1"/>
    <property type="molecule type" value="Genomic_DNA"/>
</dbReference>
<dbReference type="InterPro" id="IPR000160">
    <property type="entry name" value="GGDEF_dom"/>
</dbReference>
<dbReference type="InterPro" id="IPR001633">
    <property type="entry name" value="EAL_dom"/>
</dbReference>
<dbReference type="PROSITE" id="PS50883">
    <property type="entry name" value="EAL"/>
    <property type="match status" value="1"/>
</dbReference>
<dbReference type="SMART" id="SM00052">
    <property type="entry name" value="EAL"/>
    <property type="match status" value="1"/>
</dbReference>
<evidence type="ECO:0000256" key="1">
    <source>
        <dbReference type="SAM" id="Phobius"/>
    </source>
</evidence>
<evidence type="ECO:0000313" key="5">
    <source>
        <dbReference type="Proteomes" id="UP000182661"/>
    </source>
</evidence>
<dbReference type="InterPro" id="IPR007892">
    <property type="entry name" value="CHASE4"/>
</dbReference>
<keyword evidence="1" id="KW-0812">Transmembrane</keyword>
<evidence type="ECO:0000259" key="3">
    <source>
        <dbReference type="PROSITE" id="PS50887"/>
    </source>
</evidence>
<dbReference type="RefSeq" id="WP_071834739.1">
    <property type="nucleotide sequence ID" value="NZ_LSRP01000111.1"/>
</dbReference>
<feature type="domain" description="EAL" evidence="2">
    <location>
        <begin position="471"/>
        <end position="720"/>
    </location>
</feature>
<accession>A0A657LP63</accession>
<dbReference type="NCBIfam" id="TIGR00254">
    <property type="entry name" value="GGDEF"/>
    <property type="match status" value="1"/>
</dbReference>
<dbReference type="InterPro" id="IPR043128">
    <property type="entry name" value="Rev_trsase/Diguanyl_cyclase"/>
</dbReference>
<dbReference type="Pfam" id="PF05228">
    <property type="entry name" value="CHASE4"/>
    <property type="match status" value="1"/>
</dbReference>
<dbReference type="PANTHER" id="PTHR44757">
    <property type="entry name" value="DIGUANYLATE CYCLASE DGCP"/>
    <property type="match status" value="1"/>
</dbReference>
<dbReference type="SUPFAM" id="SSF141868">
    <property type="entry name" value="EAL domain-like"/>
    <property type="match status" value="1"/>
</dbReference>
<proteinExistence type="predicted"/>
<dbReference type="SMART" id="SM00267">
    <property type="entry name" value="GGDEF"/>
    <property type="match status" value="1"/>
</dbReference>
<dbReference type="InterPro" id="IPR029787">
    <property type="entry name" value="Nucleotide_cyclase"/>
</dbReference>
<dbReference type="CDD" id="cd01949">
    <property type="entry name" value="GGDEF"/>
    <property type="match status" value="1"/>
</dbReference>
<evidence type="ECO:0000259" key="2">
    <source>
        <dbReference type="PROSITE" id="PS50883"/>
    </source>
</evidence>
<dbReference type="Pfam" id="PF00563">
    <property type="entry name" value="EAL"/>
    <property type="match status" value="1"/>
</dbReference>
<sequence length="725" mass="77765">MPQMSFTAVRRQQFSAALIALVFILVTALLAALITRSIQTITTTANAIDDARATAAADGALHSLRKQLGATIRDNAYWDDAYQQIRKPDTKVAWIIENWASTTADYPLYDTAIVVDAENKVVVAYRDGEDMGSDLPVFFGSTINELLLAARLTSITDAIPVHFIRTARGTALIGAATIQPSVIDDTVDQRGFHILVFAKHLTPEVISEVSGTFAIKGLSLDSAPHTGKLSVVLTDVSRRNVAYFNWPSEQPGTKSYLAVKGLLHSAALILVMFLCALGAVGFFTVSRLRISESKATFKAEHDALTGLLNRSGLIERMKQASSNARGEFAVMRLHFIDLDGFKGVNDAWGHAVGDELIVCVADRLSETLPQNALIARLGGDEFAVVTVGTATPAPASSIGAQIQIALQRVFVLGDRTIEIGGSVGVAFTEASAVDVGELIRRADIALYRAKDLGRGITVEFEDAFDVDTKVQDRLEHLLRQTLAGNGIDVAYQPLVEAGSGAICGVEALARWQAPDGTCYGPDMFIPLAEKSGLIDLLGMQVLRKSVAAARHWQGISLSINVSPLQLKNPAFVQNVLDTITDAGFDAHRLCVEVTEGVLISDPEQAQRAISGLKQAGVKISLDDFGSGYASIGTLRQFGFDRMKIDRSLILALDNDTNGGAVLNATIALANALNIPVTAEGIETEEQATLVRLSGCDELQGYLFSKPVTAAQLSAFYFDRNSTKTA</sequence>
<dbReference type="Pfam" id="PF00990">
    <property type="entry name" value="GGDEF"/>
    <property type="match status" value="1"/>
</dbReference>
<dbReference type="Gene3D" id="3.20.20.450">
    <property type="entry name" value="EAL domain"/>
    <property type="match status" value="1"/>
</dbReference>
<dbReference type="AlphaFoldDB" id="A0A657LP63"/>
<name>A0A657LP63_9HYPH</name>
<feature type="domain" description="GGDEF" evidence="3">
    <location>
        <begin position="329"/>
        <end position="462"/>
    </location>
</feature>
<dbReference type="InterPro" id="IPR035919">
    <property type="entry name" value="EAL_sf"/>
</dbReference>
<dbReference type="PANTHER" id="PTHR44757:SF2">
    <property type="entry name" value="BIOFILM ARCHITECTURE MAINTENANCE PROTEIN MBAA"/>
    <property type="match status" value="1"/>
</dbReference>
<protein>
    <submittedName>
        <fullName evidence="4">Diguanylate cyclase</fullName>
    </submittedName>
</protein>
<comment type="caution">
    <text evidence="4">The sequence shown here is derived from an EMBL/GenBank/DDBJ whole genome shotgun (WGS) entry which is preliminary data.</text>
</comment>
<organism evidence="4 5">
    <name type="scientific">Pararhizobium antarcticum</name>
    <dbReference type="NCBI Taxonomy" id="1798805"/>
    <lineage>
        <taxon>Bacteria</taxon>
        <taxon>Pseudomonadati</taxon>
        <taxon>Pseudomonadota</taxon>
        <taxon>Alphaproteobacteria</taxon>
        <taxon>Hyphomicrobiales</taxon>
        <taxon>Rhizobiaceae</taxon>
        <taxon>Rhizobium/Agrobacterium group</taxon>
        <taxon>Pararhizobium</taxon>
    </lineage>
</organism>
<keyword evidence="1" id="KW-1133">Transmembrane helix</keyword>
<evidence type="ECO:0000313" key="4">
    <source>
        <dbReference type="EMBL" id="OJF92832.1"/>
    </source>
</evidence>
<feature type="transmembrane region" description="Helical" evidence="1">
    <location>
        <begin position="262"/>
        <end position="285"/>
    </location>
</feature>
<dbReference type="PROSITE" id="PS50887">
    <property type="entry name" value="GGDEF"/>
    <property type="match status" value="1"/>
</dbReference>
<gene>
    <name evidence="4" type="ORF">AX760_22025</name>
</gene>
<dbReference type="CDD" id="cd01948">
    <property type="entry name" value="EAL"/>
    <property type="match status" value="1"/>
</dbReference>
<dbReference type="SUPFAM" id="SSF55073">
    <property type="entry name" value="Nucleotide cyclase"/>
    <property type="match status" value="1"/>
</dbReference>
<dbReference type="Gene3D" id="3.30.70.270">
    <property type="match status" value="1"/>
</dbReference>
<reference evidence="4 5" key="1">
    <citation type="submission" date="2016-02" db="EMBL/GenBank/DDBJ databases">
        <title>Genome sequencing of a beta-galactosidase producing bacteria Rhizobium sp. 59.</title>
        <authorList>
            <person name="Wang D."/>
            <person name="Kot W."/>
            <person name="Qin Y."/>
            <person name="Hansen L."/>
            <person name="Naqvi K."/>
            <person name="Rensing C."/>
        </authorList>
    </citation>
    <scope>NUCLEOTIDE SEQUENCE [LARGE SCALE GENOMIC DNA]</scope>
    <source>
        <strain evidence="4 5">59</strain>
    </source>
</reference>
<keyword evidence="1" id="KW-0472">Membrane</keyword>